<gene>
    <name evidence="2" type="ORF">LuPra_00680</name>
</gene>
<sequence length="124" mass="14414">MTGTTGNEHVAHRWYARPVFFVADVQRALRFYIDMLGFEKAWHEGDGAGTVCQVNRGECEIILCEDAVRRDKARLFVELTVEGLAEFFRELDERQVRSNNFWWGYNVIQINDPDGNELLFPLSE</sequence>
<dbReference type="AlphaFoldDB" id="A0A143PG25"/>
<accession>A0A143PG25</accession>
<dbReference type="InterPro" id="IPR004360">
    <property type="entry name" value="Glyas_Fos-R_dOase_dom"/>
</dbReference>
<reference evidence="3" key="2">
    <citation type="submission" date="2016-04" db="EMBL/GenBank/DDBJ databases">
        <title>First Complete Genome Sequence of a Subdivision 6 Acidobacterium.</title>
        <authorList>
            <person name="Huang S."/>
            <person name="Vieira S."/>
            <person name="Bunk B."/>
            <person name="Riedel T."/>
            <person name="Sproeer C."/>
            <person name="Overmann J."/>
        </authorList>
    </citation>
    <scope>NUCLEOTIDE SEQUENCE [LARGE SCALE GENOMIC DNA]</scope>
    <source>
        <strain evidence="3">DSM 100886 HEG_-6_39</strain>
    </source>
</reference>
<evidence type="ECO:0000259" key="1">
    <source>
        <dbReference type="Pfam" id="PF00903"/>
    </source>
</evidence>
<dbReference type="EMBL" id="CP015136">
    <property type="protein sequence ID" value="AMY07507.1"/>
    <property type="molecule type" value="Genomic_DNA"/>
</dbReference>
<dbReference type="InterPro" id="IPR029068">
    <property type="entry name" value="Glyas_Bleomycin-R_OHBP_Dase"/>
</dbReference>
<name>A0A143PG25_LUTPR</name>
<evidence type="ECO:0000313" key="3">
    <source>
        <dbReference type="Proteomes" id="UP000076079"/>
    </source>
</evidence>
<dbReference type="KEGG" id="abac:LuPra_00680"/>
<evidence type="ECO:0000313" key="2">
    <source>
        <dbReference type="EMBL" id="AMY07507.1"/>
    </source>
</evidence>
<dbReference type="RefSeq" id="WP_110169451.1">
    <property type="nucleotide sequence ID" value="NZ_CP015136.1"/>
</dbReference>
<proteinExistence type="predicted"/>
<feature type="domain" description="Glyoxalase/fosfomycin resistance/dioxygenase" evidence="1">
    <location>
        <begin position="19"/>
        <end position="118"/>
    </location>
</feature>
<reference evidence="2 3" key="1">
    <citation type="journal article" date="2016" name="Genome Announc.">
        <title>First Complete Genome Sequence of a Subdivision 6 Acidobacterium Strain.</title>
        <authorList>
            <person name="Huang S."/>
            <person name="Vieira S."/>
            <person name="Bunk B."/>
            <person name="Riedel T."/>
            <person name="Sproer C."/>
            <person name="Overmann J."/>
        </authorList>
    </citation>
    <scope>NUCLEOTIDE SEQUENCE [LARGE SCALE GENOMIC DNA]</scope>
    <source>
        <strain evidence="3">DSM 100886 HEG_-6_39</strain>
    </source>
</reference>
<dbReference type="STRING" id="1855912.LuPra_00680"/>
<keyword evidence="3" id="KW-1185">Reference proteome</keyword>
<dbReference type="SUPFAM" id="SSF54593">
    <property type="entry name" value="Glyoxalase/Bleomycin resistance protein/Dihydroxybiphenyl dioxygenase"/>
    <property type="match status" value="1"/>
</dbReference>
<protein>
    <submittedName>
        <fullName evidence="2">Glyoxalase-like domain protein</fullName>
    </submittedName>
</protein>
<organism evidence="2 3">
    <name type="scientific">Luteitalea pratensis</name>
    <dbReference type="NCBI Taxonomy" id="1855912"/>
    <lineage>
        <taxon>Bacteria</taxon>
        <taxon>Pseudomonadati</taxon>
        <taxon>Acidobacteriota</taxon>
        <taxon>Vicinamibacteria</taxon>
        <taxon>Vicinamibacterales</taxon>
        <taxon>Vicinamibacteraceae</taxon>
        <taxon>Luteitalea</taxon>
    </lineage>
</organism>
<dbReference type="OrthoDB" id="9791602at2"/>
<dbReference type="Gene3D" id="3.10.180.10">
    <property type="entry name" value="2,3-Dihydroxybiphenyl 1,2-Dioxygenase, domain 1"/>
    <property type="match status" value="1"/>
</dbReference>
<dbReference type="Pfam" id="PF00903">
    <property type="entry name" value="Glyoxalase"/>
    <property type="match status" value="1"/>
</dbReference>
<dbReference type="Proteomes" id="UP000076079">
    <property type="component" value="Chromosome"/>
</dbReference>